<gene>
    <name evidence="3" type="primary">BEND6</name>
</gene>
<keyword evidence="2" id="KW-1185">Reference proteome</keyword>
<proteinExistence type="predicted"/>
<reference evidence="3" key="2">
    <citation type="submission" date="2025-08" db="UniProtKB">
        <authorList>
            <consortium name="RefSeq"/>
        </authorList>
    </citation>
    <scope>IDENTIFICATION</scope>
    <source>
        <tissue evidence="3">Tongue muscle</tissue>
    </source>
</reference>
<evidence type="ECO:0000256" key="1">
    <source>
        <dbReference type="SAM" id="MobiDB-lite"/>
    </source>
</evidence>
<evidence type="ECO:0000313" key="2">
    <source>
        <dbReference type="Proteomes" id="UP001652640"/>
    </source>
</evidence>
<name>A0ABM4HB81_ODOVR</name>
<feature type="compositionally biased region" description="Low complexity" evidence="1">
    <location>
        <begin position="57"/>
        <end position="77"/>
    </location>
</feature>
<dbReference type="Proteomes" id="UP001652640">
    <property type="component" value="Chromosome 27"/>
</dbReference>
<protein>
    <submittedName>
        <fullName evidence="3">BEN domain-containing protein 6 isoform X2</fullName>
    </submittedName>
</protein>
<feature type="compositionally biased region" description="Pro residues" evidence="1">
    <location>
        <begin position="36"/>
        <end position="56"/>
    </location>
</feature>
<feature type="compositionally biased region" description="Basic residues" evidence="1">
    <location>
        <begin position="115"/>
        <end position="128"/>
    </location>
</feature>
<organism evidence="2 3">
    <name type="scientific">Odocoileus virginianus</name>
    <name type="common">White-tailed deer</name>
    <dbReference type="NCBI Taxonomy" id="9874"/>
    <lineage>
        <taxon>Eukaryota</taxon>
        <taxon>Metazoa</taxon>
        <taxon>Chordata</taxon>
        <taxon>Craniata</taxon>
        <taxon>Vertebrata</taxon>
        <taxon>Euteleostomi</taxon>
        <taxon>Mammalia</taxon>
        <taxon>Eutheria</taxon>
        <taxon>Laurasiatheria</taxon>
        <taxon>Artiodactyla</taxon>
        <taxon>Ruminantia</taxon>
        <taxon>Pecora</taxon>
        <taxon>Cervidae</taxon>
        <taxon>Odocoileinae</taxon>
        <taxon>Odocoileus</taxon>
    </lineage>
</organism>
<reference evidence="2" key="1">
    <citation type="journal article" date="2022" name="J. Hered.">
        <title>A De Novo Chromosome-Level Genome Assembly of the White-Tailed Deer, Odocoileus Virginianus.</title>
        <authorList>
            <person name="London E.W."/>
            <person name="Roca A.L."/>
            <person name="Novakofski J.E."/>
            <person name="Mateus-Pinilla N.E."/>
        </authorList>
    </citation>
    <scope>NUCLEOTIDE SEQUENCE [LARGE SCALE GENOMIC DNA]</scope>
</reference>
<feature type="compositionally biased region" description="Basic residues" evidence="1">
    <location>
        <begin position="79"/>
        <end position="91"/>
    </location>
</feature>
<accession>A0ABM4HB81</accession>
<evidence type="ECO:0000313" key="3">
    <source>
        <dbReference type="RefSeq" id="XP_070312825.1"/>
    </source>
</evidence>
<feature type="compositionally biased region" description="Pro residues" evidence="1">
    <location>
        <begin position="203"/>
        <end position="212"/>
    </location>
</feature>
<dbReference type="RefSeq" id="XP_070312825.1">
    <property type="nucleotide sequence ID" value="XM_070456724.1"/>
</dbReference>
<sequence length="259" mass="26712">MAAHPRPPRCANEPGLRAALPMTQQTAARRALGGGEPPPPPAGAPAPPRAQPPGAAPPQTRRGGRARPAGPARTPRIAPRPRRPQHPRSRSSRGGAGAGRGAPRRGPADDITAGLRRRARTWLRRLRRPPAAPGPERPAPSRGATCPSAPSAGLRPGAPSLPSDRAAASLALRGRIAGEPGDRGRPGAGGRPQGAGGSLRAVLPPPPTPSPPRPDRRGWGFGECSRVARRFPDSAATAVRHRIPIHCAEGTEEKSGSLP</sequence>
<feature type="region of interest" description="Disordered" evidence="1">
    <location>
        <begin position="1"/>
        <end position="221"/>
    </location>
</feature>
<dbReference type="GeneID" id="110128716"/>
<feature type="compositionally biased region" description="Gly residues" evidence="1">
    <location>
        <begin position="186"/>
        <end position="197"/>
    </location>
</feature>